<reference evidence="1 2" key="1">
    <citation type="submission" date="2016-09" db="EMBL/GenBank/DDBJ databases">
        <title>The draft genome of Dichanthelium oligosanthes: A C3 panicoid grass species.</title>
        <authorList>
            <person name="Studer A.J."/>
            <person name="Schnable J.C."/>
            <person name="Brutnell T.P."/>
        </authorList>
    </citation>
    <scope>NUCLEOTIDE SEQUENCE [LARGE SCALE GENOMIC DNA]</scope>
    <source>
        <strain evidence="2">cv. Kellogg 1175</strain>
        <tissue evidence="1">Leaf</tissue>
    </source>
</reference>
<keyword evidence="2" id="KW-1185">Reference proteome</keyword>
<comment type="caution">
    <text evidence="1">The sequence shown here is derived from an EMBL/GenBank/DDBJ whole genome shotgun (WGS) entry which is preliminary data.</text>
</comment>
<feature type="non-terminal residue" evidence="1">
    <location>
        <position position="1"/>
    </location>
</feature>
<sequence>LNTRRHSRHRSMVDQNQQGVCKKPTLCRGHKIHNTNRSRINYLEQTIRQYCSPLV</sequence>
<dbReference type="Proteomes" id="UP000095767">
    <property type="component" value="Unassembled WGS sequence"/>
</dbReference>
<dbReference type="EMBL" id="LWDX02047311">
    <property type="protein sequence ID" value="OEL21710.1"/>
    <property type="molecule type" value="Genomic_DNA"/>
</dbReference>
<protein>
    <submittedName>
        <fullName evidence="1">Uncharacterized protein</fullName>
    </submittedName>
</protein>
<gene>
    <name evidence="1" type="ORF">BAE44_0017269</name>
</gene>
<organism evidence="1 2">
    <name type="scientific">Dichanthelium oligosanthes</name>
    <dbReference type="NCBI Taxonomy" id="888268"/>
    <lineage>
        <taxon>Eukaryota</taxon>
        <taxon>Viridiplantae</taxon>
        <taxon>Streptophyta</taxon>
        <taxon>Embryophyta</taxon>
        <taxon>Tracheophyta</taxon>
        <taxon>Spermatophyta</taxon>
        <taxon>Magnoliopsida</taxon>
        <taxon>Liliopsida</taxon>
        <taxon>Poales</taxon>
        <taxon>Poaceae</taxon>
        <taxon>PACMAD clade</taxon>
        <taxon>Panicoideae</taxon>
        <taxon>Panicodae</taxon>
        <taxon>Paniceae</taxon>
        <taxon>Dichantheliinae</taxon>
        <taxon>Dichanthelium</taxon>
    </lineage>
</organism>
<name>A0A1E5V969_9POAL</name>
<dbReference type="AlphaFoldDB" id="A0A1E5V969"/>
<proteinExistence type="predicted"/>
<evidence type="ECO:0000313" key="2">
    <source>
        <dbReference type="Proteomes" id="UP000095767"/>
    </source>
</evidence>
<accession>A0A1E5V969</accession>
<evidence type="ECO:0000313" key="1">
    <source>
        <dbReference type="EMBL" id="OEL21710.1"/>
    </source>
</evidence>